<dbReference type="SUPFAM" id="SSF50249">
    <property type="entry name" value="Nucleic acid-binding proteins"/>
    <property type="match status" value="1"/>
</dbReference>
<organism evidence="2 3">
    <name type="scientific">Mycolicibacterium parafortuitum</name>
    <name type="common">Mycobacterium parafortuitum</name>
    <dbReference type="NCBI Taxonomy" id="39692"/>
    <lineage>
        <taxon>Bacteria</taxon>
        <taxon>Bacillati</taxon>
        <taxon>Actinomycetota</taxon>
        <taxon>Actinomycetes</taxon>
        <taxon>Mycobacteriales</taxon>
        <taxon>Mycobacteriaceae</taxon>
        <taxon>Mycolicibacterium</taxon>
    </lineage>
</organism>
<accession>A0A7I7U636</accession>
<sequence>MPEASTGNRVLPALTATNRVYWTSGRDGVWRLQRCPECARFIHPPALRCQFDQAIPEWESVSGRGTVESWTVNTHPFFPGIPTPYVIAFVNPVEDDRVRVLTNLVDVAVDRIHVGMPVRVVFERCADGDRADDDGADDVVYLPLFAPER</sequence>
<protein>
    <recommendedName>
        <fullName evidence="1">ChsH2 C-terminal OB-fold domain-containing protein</fullName>
    </recommendedName>
</protein>
<dbReference type="PANTHER" id="PTHR34075:SF5">
    <property type="entry name" value="BLR3430 PROTEIN"/>
    <property type="match status" value="1"/>
</dbReference>
<dbReference type="PANTHER" id="PTHR34075">
    <property type="entry name" value="BLR3430 PROTEIN"/>
    <property type="match status" value="1"/>
</dbReference>
<feature type="domain" description="ChsH2 C-terminal OB-fold" evidence="1">
    <location>
        <begin position="58"/>
        <end position="123"/>
    </location>
</feature>
<dbReference type="Proteomes" id="UP000466554">
    <property type="component" value="Chromosome"/>
</dbReference>
<gene>
    <name evidence="2" type="ORF">MPRF_36760</name>
</gene>
<dbReference type="Pfam" id="PF01796">
    <property type="entry name" value="OB_ChsH2_C"/>
    <property type="match status" value="1"/>
</dbReference>
<proteinExistence type="predicted"/>
<dbReference type="RefSeq" id="WP_163767078.1">
    <property type="nucleotide sequence ID" value="NZ_AP022598.1"/>
</dbReference>
<evidence type="ECO:0000313" key="2">
    <source>
        <dbReference type="EMBL" id="BBY76777.1"/>
    </source>
</evidence>
<evidence type="ECO:0000259" key="1">
    <source>
        <dbReference type="Pfam" id="PF01796"/>
    </source>
</evidence>
<reference evidence="2 3" key="1">
    <citation type="journal article" date="2019" name="Emerg. Microbes Infect.">
        <title>Comprehensive subspecies identification of 175 nontuberculous mycobacteria species based on 7547 genomic profiles.</title>
        <authorList>
            <person name="Matsumoto Y."/>
            <person name="Kinjo T."/>
            <person name="Motooka D."/>
            <person name="Nabeya D."/>
            <person name="Jung N."/>
            <person name="Uechi K."/>
            <person name="Horii T."/>
            <person name="Iida T."/>
            <person name="Fujita J."/>
            <person name="Nakamura S."/>
        </authorList>
    </citation>
    <scope>NUCLEOTIDE SEQUENCE [LARGE SCALE GENOMIC DNA]</scope>
    <source>
        <strain evidence="2 3">JCM 6367</strain>
    </source>
</reference>
<dbReference type="AlphaFoldDB" id="A0A7I7U636"/>
<evidence type="ECO:0000313" key="3">
    <source>
        <dbReference type="Proteomes" id="UP000466554"/>
    </source>
</evidence>
<dbReference type="EMBL" id="AP022598">
    <property type="protein sequence ID" value="BBY76777.1"/>
    <property type="molecule type" value="Genomic_DNA"/>
</dbReference>
<dbReference type="InterPro" id="IPR052513">
    <property type="entry name" value="Thioester_dehydratase-like"/>
</dbReference>
<name>A0A7I7U636_MYCPF</name>
<dbReference type="InterPro" id="IPR002878">
    <property type="entry name" value="ChsH2_C"/>
</dbReference>
<dbReference type="InterPro" id="IPR012340">
    <property type="entry name" value="NA-bd_OB-fold"/>
</dbReference>